<name>A0A0P1BMP9_9BASI</name>
<protein>
    <submittedName>
        <fullName evidence="1">Uncharacterized protein</fullName>
    </submittedName>
</protein>
<evidence type="ECO:0000313" key="2">
    <source>
        <dbReference type="Proteomes" id="UP000054845"/>
    </source>
</evidence>
<sequence length="98" mass="10600">MCTDLDGLPAYTLVQPCHLFQGRHQDVTLLRALGLPLDIIEYIILHTMVGFVPLQTSATTLKETTESFAEPAAMRIAIATGAVQVVLVCSTHHLSGQV</sequence>
<reference evidence="1 2" key="1">
    <citation type="submission" date="2014-09" db="EMBL/GenBank/DDBJ databases">
        <authorList>
            <person name="Magalhaes I.L.F."/>
            <person name="Oliveira U."/>
            <person name="Santos F.R."/>
            <person name="Vidigal T.H.D.A."/>
            <person name="Brescovit A.D."/>
            <person name="Santos A.J."/>
        </authorList>
    </citation>
    <scope>NUCLEOTIDE SEQUENCE [LARGE SCALE GENOMIC DNA]</scope>
</reference>
<dbReference type="AlphaFoldDB" id="A0A0P1BMP9"/>
<evidence type="ECO:0000313" key="1">
    <source>
        <dbReference type="EMBL" id="CEH18060.1"/>
    </source>
</evidence>
<accession>A0A0P1BMP9</accession>
<proteinExistence type="predicted"/>
<dbReference type="Proteomes" id="UP000054845">
    <property type="component" value="Unassembled WGS sequence"/>
</dbReference>
<dbReference type="EMBL" id="CCYA01000269">
    <property type="protein sequence ID" value="CEH18060.1"/>
    <property type="molecule type" value="Genomic_DNA"/>
</dbReference>
<keyword evidence="2" id="KW-1185">Reference proteome</keyword>
<organism evidence="1 2">
    <name type="scientific">Ceraceosorus bombacis</name>
    <dbReference type="NCBI Taxonomy" id="401625"/>
    <lineage>
        <taxon>Eukaryota</taxon>
        <taxon>Fungi</taxon>
        <taxon>Dikarya</taxon>
        <taxon>Basidiomycota</taxon>
        <taxon>Ustilaginomycotina</taxon>
        <taxon>Exobasidiomycetes</taxon>
        <taxon>Ceraceosorales</taxon>
        <taxon>Ceraceosoraceae</taxon>
        <taxon>Ceraceosorus</taxon>
    </lineage>
</organism>